<sequence length="61" mass="7337">MGYDPSNYHKETMESFCEETECGHWNYVELRCMKERNEADCIDEYFEACDEGPDRLEEKDD</sequence>
<evidence type="ECO:0000313" key="1">
    <source>
        <dbReference type="EMBL" id="QJA56362.1"/>
    </source>
</evidence>
<dbReference type="EMBL" id="MT145144">
    <property type="protein sequence ID" value="QJI04057.1"/>
    <property type="molecule type" value="Genomic_DNA"/>
</dbReference>
<dbReference type="EMBL" id="MT141214">
    <property type="protein sequence ID" value="QJA56362.1"/>
    <property type="molecule type" value="Genomic_DNA"/>
</dbReference>
<dbReference type="AlphaFoldDB" id="A0A6M3IIV5"/>
<gene>
    <name evidence="1" type="ORF">MM415B01867_0008</name>
    <name evidence="2" type="ORF">TM448B05973_0003</name>
</gene>
<protein>
    <submittedName>
        <fullName evidence="1">Uncharacterized protein</fullName>
    </submittedName>
</protein>
<evidence type="ECO:0000313" key="2">
    <source>
        <dbReference type="EMBL" id="QJI04057.1"/>
    </source>
</evidence>
<reference evidence="1" key="1">
    <citation type="submission" date="2020-03" db="EMBL/GenBank/DDBJ databases">
        <title>The deep terrestrial virosphere.</title>
        <authorList>
            <person name="Holmfeldt K."/>
            <person name="Nilsson E."/>
            <person name="Simone D."/>
            <person name="Lopez-Fernandez M."/>
            <person name="Wu X."/>
            <person name="de Brujin I."/>
            <person name="Lundin D."/>
            <person name="Andersson A."/>
            <person name="Bertilsson S."/>
            <person name="Dopson M."/>
        </authorList>
    </citation>
    <scope>NUCLEOTIDE SEQUENCE</scope>
    <source>
        <strain evidence="1">MM415B01867</strain>
        <strain evidence="2">TM448B05973</strain>
    </source>
</reference>
<name>A0A6M3IIV5_9ZZZZ</name>
<accession>A0A6M3IIV5</accession>
<organism evidence="1">
    <name type="scientific">viral metagenome</name>
    <dbReference type="NCBI Taxonomy" id="1070528"/>
    <lineage>
        <taxon>unclassified sequences</taxon>
        <taxon>metagenomes</taxon>
        <taxon>organismal metagenomes</taxon>
    </lineage>
</organism>
<proteinExistence type="predicted"/>